<organism evidence="1 2">
    <name type="scientific">Candidatus Magnetoglobus multicellularis str. Araruama</name>
    <dbReference type="NCBI Taxonomy" id="890399"/>
    <lineage>
        <taxon>Bacteria</taxon>
        <taxon>Pseudomonadati</taxon>
        <taxon>Thermodesulfobacteriota</taxon>
        <taxon>Desulfobacteria</taxon>
        <taxon>Desulfobacterales</taxon>
        <taxon>Desulfobacteraceae</taxon>
        <taxon>Candidatus Magnetoglobus</taxon>
    </lineage>
</organism>
<dbReference type="SUPFAM" id="SSF158446">
    <property type="entry name" value="IVS-encoded protein-like"/>
    <property type="match status" value="1"/>
</dbReference>
<dbReference type="Gene3D" id="1.20.1440.60">
    <property type="entry name" value="23S rRNA-intervening sequence"/>
    <property type="match status" value="1"/>
</dbReference>
<dbReference type="AlphaFoldDB" id="A0A1V1P7P2"/>
<evidence type="ECO:0000313" key="1">
    <source>
        <dbReference type="EMBL" id="ETR70919.1"/>
    </source>
</evidence>
<dbReference type="CDD" id="cd16376">
    <property type="entry name" value="Avd_like"/>
    <property type="match status" value="1"/>
</dbReference>
<accession>A0A1V1P7P2</accession>
<dbReference type="InterPro" id="IPR055360">
    <property type="entry name" value="bAvd"/>
</dbReference>
<name>A0A1V1P7P2_9BACT</name>
<evidence type="ECO:0008006" key="3">
    <source>
        <dbReference type="Google" id="ProtNLM"/>
    </source>
</evidence>
<dbReference type="InterPro" id="IPR036583">
    <property type="entry name" value="23S_rRNA_IVS_sf"/>
</dbReference>
<comment type="caution">
    <text evidence="1">The sequence shown here is derived from an EMBL/GenBank/DDBJ whole genome shotgun (WGS) entry which is preliminary data.</text>
</comment>
<reference evidence="2" key="1">
    <citation type="submission" date="2012-11" db="EMBL/GenBank/DDBJ databases">
        <authorList>
            <person name="Lucero-Rivera Y.E."/>
            <person name="Tovar-Ramirez D."/>
        </authorList>
    </citation>
    <scope>NUCLEOTIDE SEQUENCE [LARGE SCALE GENOMIC DNA]</scope>
    <source>
        <strain evidence="2">Araruama</strain>
    </source>
</reference>
<protein>
    <recommendedName>
        <fullName evidence="3">Four helix bundle protein</fullName>
    </recommendedName>
</protein>
<proteinExistence type="predicted"/>
<sequence>MAKYEHLQIYRASFEYLIYYENIVKGFSIYHKYTHGSDLRDTGREIVKLIIRANNSRNKSPALEELRICLEESRLILRICKELKAFKNFKSFETAINQVTTKMTPLNQ</sequence>
<gene>
    <name evidence="1" type="ORF">OMM_08462</name>
</gene>
<evidence type="ECO:0000313" key="2">
    <source>
        <dbReference type="Proteomes" id="UP000189670"/>
    </source>
</evidence>
<dbReference type="Proteomes" id="UP000189670">
    <property type="component" value="Unassembled WGS sequence"/>
</dbReference>
<dbReference type="EMBL" id="ATBP01000348">
    <property type="protein sequence ID" value="ETR70919.1"/>
    <property type="molecule type" value="Genomic_DNA"/>
</dbReference>